<organism evidence="1 2">
    <name type="scientific">Elysia crispata</name>
    <name type="common">lettuce slug</name>
    <dbReference type="NCBI Taxonomy" id="231223"/>
    <lineage>
        <taxon>Eukaryota</taxon>
        <taxon>Metazoa</taxon>
        <taxon>Spiralia</taxon>
        <taxon>Lophotrochozoa</taxon>
        <taxon>Mollusca</taxon>
        <taxon>Gastropoda</taxon>
        <taxon>Heterobranchia</taxon>
        <taxon>Euthyneura</taxon>
        <taxon>Panpulmonata</taxon>
        <taxon>Sacoglossa</taxon>
        <taxon>Placobranchoidea</taxon>
        <taxon>Plakobranchidae</taxon>
        <taxon>Elysia</taxon>
    </lineage>
</organism>
<comment type="caution">
    <text evidence="1">The sequence shown here is derived from an EMBL/GenBank/DDBJ whole genome shotgun (WGS) entry which is preliminary data.</text>
</comment>
<gene>
    <name evidence="1" type="ORF">RRG08_001568</name>
</gene>
<sequence>MGRLGAVVASACGGACGGACGVVLRARRIAGFHVDTAHSVYEVVGGVPETVTNSLCHVEEVGRRSFAVWFSPGFRYPLGQEHDRPPPGYLSNKKT</sequence>
<dbReference type="Proteomes" id="UP001283361">
    <property type="component" value="Unassembled WGS sequence"/>
</dbReference>
<dbReference type="AlphaFoldDB" id="A0AAE1AL80"/>
<dbReference type="EMBL" id="JAWDGP010001678">
    <property type="protein sequence ID" value="KAK3789176.1"/>
    <property type="molecule type" value="Genomic_DNA"/>
</dbReference>
<protein>
    <submittedName>
        <fullName evidence="1">Uncharacterized protein</fullName>
    </submittedName>
</protein>
<reference evidence="1" key="1">
    <citation type="journal article" date="2023" name="G3 (Bethesda)">
        <title>A reference genome for the long-term kleptoplast-retaining sea slug Elysia crispata morphotype clarki.</title>
        <authorList>
            <person name="Eastman K.E."/>
            <person name="Pendleton A.L."/>
            <person name="Shaikh M.A."/>
            <person name="Suttiyut T."/>
            <person name="Ogas R."/>
            <person name="Tomko P."/>
            <person name="Gavelis G."/>
            <person name="Widhalm J.R."/>
            <person name="Wisecaver J.H."/>
        </authorList>
    </citation>
    <scope>NUCLEOTIDE SEQUENCE</scope>
    <source>
        <strain evidence="1">ECLA1</strain>
    </source>
</reference>
<accession>A0AAE1AL80</accession>
<proteinExistence type="predicted"/>
<evidence type="ECO:0000313" key="1">
    <source>
        <dbReference type="EMBL" id="KAK3789176.1"/>
    </source>
</evidence>
<name>A0AAE1AL80_9GAST</name>
<keyword evidence="2" id="KW-1185">Reference proteome</keyword>
<evidence type="ECO:0000313" key="2">
    <source>
        <dbReference type="Proteomes" id="UP001283361"/>
    </source>
</evidence>